<keyword evidence="1" id="KW-0802">TPR repeat</keyword>
<dbReference type="AlphaFoldDB" id="A0AAV5G8J5"/>
<feature type="repeat" description="TPR" evidence="1">
    <location>
        <begin position="205"/>
        <end position="238"/>
    </location>
</feature>
<dbReference type="InterPro" id="IPR036869">
    <property type="entry name" value="J_dom_sf"/>
</dbReference>
<dbReference type="InterPro" id="IPR001623">
    <property type="entry name" value="DnaJ_domain"/>
</dbReference>
<dbReference type="PANTHER" id="PTHR44200:SF1">
    <property type="entry name" value="DNAJ HOMOLOG SUBFAMILY C MEMBER 7"/>
    <property type="match status" value="1"/>
</dbReference>
<dbReference type="PROSITE" id="PS00636">
    <property type="entry name" value="DNAJ_1"/>
    <property type="match status" value="1"/>
</dbReference>
<dbReference type="Gene3D" id="1.10.287.110">
    <property type="entry name" value="DnaJ domain"/>
    <property type="match status" value="1"/>
</dbReference>
<name>A0AAV5G8J5_9BASI</name>
<dbReference type="SUPFAM" id="SSF48452">
    <property type="entry name" value="TPR-like"/>
    <property type="match status" value="2"/>
</dbReference>
<evidence type="ECO:0000256" key="2">
    <source>
        <dbReference type="SAM" id="MobiDB-lite"/>
    </source>
</evidence>
<dbReference type="PANTHER" id="PTHR44200">
    <property type="entry name" value="DNAJ HOMOLOG SUBFAMILY C MEMBER 7"/>
    <property type="match status" value="1"/>
</dbReference>
<accession>A0AAV5G8J5</accession>
<feature type="compositionally biased region" description="Basic and acidic residues" evidence="2">
    <location>
        <begin position="417"/>
        <end position="429"/>
    </location>
</feature>
<gene>
    <name evidence="4" type="ORF">Rhopal_001882-T1</name>
</gene>
<proteinExistence type="predicted"/>
<dbReference type="SMART" id="SM00028">
    <property type="entry name" value="TPR"/>
    <property type="match status" value="3"/>
</dbReference>
<feature type="region of interest" description="Disordered" evidence="2">
    <location>
        <begin position="340"/>
        <end position="443"/>
    </location>
</feature>
<dbReference type="EMBL" id="BQKY01000004">
    <property type="protein sequence ID" value="GJN88911.1"/>
    <property type="molecule type" value="Genomic_DNA"/>
</dbReference>
<dbReference type="Gene3D" id="1.25.40.10">
    <property type="entry name" value="Tetratricopeptide repeat domain"/>
    <property type="match status" value="2"/>
</dbReference>
<feature type="compositionally biased region" description="Polar residues" evidence="2">
    <location>
        <begin position="431"/>
        <end position="440"/>
    </location>
</feature>
<sequence>MRDTSVFTGTKAVVPLHHRDLPKRVYHDFDDDEAEVVRRALDYLEQGLVGRAYRLLSASQRRSGSSEVAAQNVQHLGSLVARLDSLHRAGKHADMLSILDEAEKLWSTRSSWGLKSVSTGSGIPPEARYWRFECLVALQRWDELVVTVNSLPKTRDASFPHRKYYLATAYYHRGNLSLAAKAAEACGEHNSTPKMRKFLELIEKTDELVTGGQSARECRKYEKAVRKLSKALALDPQNKRIQVMVLTERALTHFKDDDLEAALVDAQAALQLDPQALSAFSVVIDVLYERKDYVRVLQEILKALEVARSNPVQIPGKPAVWFDRLNRRVESSLRRIDRAAQAEAKQRGEQARRGSEADAAANAAREEAARAAEARREEERRAREEARTAREEEEQRKKEQHEREEARRAAEEEEMREQERKKKQEEENARQTSGTDNNGSPFEGKNLYEILGVDVTAAPAQIKKAFMELSLVMHPDKPGGCAERFKFIQAAYSILFNQDLRKRYDDITQNGEDRDFDPFSFK</sequence>
<dbReference type="InterPro" id="IPR052758">
    <property type="entry name" value="SRC_co-chaperone"/>
</dbReference>
<dbReference type="SMART" id="SM00271">
    <property type="entry name" value="DnaJ"/>
    <property type="match status" value="1"/>
</dbReference>
<dbReference type="CDD" id="cd06257">
    <property type="entry name" value="DnaJ"/>
    <property type="match status" value="1"/>
</dbReference>
<comment type="caution">
    <text evidence="4">The sequence shown here is derived from an EMBL/GenBank/DDBJ whole genome shotgun (WGS) entry which is preliminary data.</text>
</comment>
<feature type="domain" description="J" evidence="3">
    <location>
        <begin position="446"/>
        <end position="508"/>
    </location>
</feature>
<reference evidence="4 5" key="1">
    <citation type="submission" date="2021-12" db="EMBL/GenBank/DDBJ databases">
        <title>High titer production of polyol ester of fatty acids by Rhodotorula paludigena BS15 towards product separation-free biomass refinery.</title>
        <authorList>
            <person name="Mano J."/>
            <person name="Ono H."/>
            <person name="Tanaka T."/>
            <person name="Naito K."/>
            <person name="Sushida H."/>
            <person name="Ike M."/>
            <person name="Tokuyasu K."/>
            <person name="Kitaoka M."/>
        </authorList>
    </citation>
    <scope>NUCLEOTIDE SEQUENCE [LARGE SCALE GENOMIC DNA]</scope>
    <source>
        <strain evidence="4 5">BS15</strain>
    </source>
</reference>
<keyword evidence="5" id="KW-1185">Reference proteome</keyword>
<organism evidence="4 5">
    <name type="scientific">Rhodotorula paludigena</name>
    <dbReference type="NCBI Taxonomy" id="86838"/>
    <lineage>
        <taxon>Eukaryota</taxon>
        <taxon>Fungi</taxon>
        <taxon>Dikarya</taxon>
        <taxon>Basidiomycota</taxon>
        <taxon>Pucciniomycotina</taxon>
        <taxon>Microbotryomycetes</taxon>
        <taxon>Sporidiobolales</taxon>
        <taxon>Sporidiobolaceae</taxon>
        <taxon>Rhodotorula</taxon>
    </lineage>
</organism>
<dbReference type="InterPro" id="IPR019734">
    <property type="entry name" value="TPR_rpt"/>
</dbReference>
<protein>
    <recommendedName>
        <fullName evidence="3">J domain-containing protein</fullName>
    </recommendedName>
</protein>
<evidence type="ECO:0000313" key="5">
    <source>
        <dbReference type="Proteomes" id="UP001342314"/>
    </source>
</evidence>
<dbReference type="PROSITE" id="PS50005">
    <property type="entry name" value="TPR"/>
    <property type="match status" value="1"/>
</dbReference>
<evidence type="ECO:0000313" key="4">
    <source>
        <dbReference type="EMBL" id="GJN88911.1"/>
    </source>
</evidence>
<dbReference type="PROSITE" id="PS50076">
    <property type="entry name" value="DNAJ_2"/>
    <property type="match status" value="1"/>
</dbReference>
<dbReference type="PRINTS" id="PR00625">
    <property type="entry name" value="JDOMAIN"/>
</dbReference>
<dbReference type="InterPro" id="IPR011990">
    <property type="entry name" value="TPR-like_helical_dom_sf"/>
</dbReference>
<evidence type="ECO:0000256" key="1">
    <source>
        <dbReference type="PROSITE-ProRule" id="PRU00339"/>
    </source>
</evidence>
<dbReference type="InterPro" id="IPR018253">
    <property type="entry name" value="DnaJ_domain_CS"/>
</dbReference>
<feature type="compositionally biased region" description="Basic and acidic residues" evidence="2">
    <location>
        <begin position="364"/>
        <end position="410"/>
    </location>
</feature>
<dbReference type="SUPFAM" id="SSF46565">
    <property type="entry name" value="Chaperone J-domain"/>
    <property type="match status" value="1"/>
</dbReference>
<feature type="compositionally biased region" description="Basic and acidic residues" evidence="2">
    <location>
        <begin position="340"/>
        <end position="356"/>
    </location>
</feature>
<dbReference type="Proteomes" id="UP001342314">
    <property type="component" value="Unassembled WGS sequence"/>
</dbReference>
<dbReference type="Pfam" id="PF00226">
    <property type="entry name" value="DnaJ"/>
    <property type="match status" value="1"/>
</dbReference>
<evidence type="ECO:0000259" key="3">
    <source>
        <dbReference type="PROSITE" id="PS50076"/>
    </source>
</evidence>